<reference evidence="2" key="1">
    <citation type="submission" date="2022-11" db="UniProtKB">
        <authorList>
            <consortium name="WormBaseParasite"/>
        </authorList>
    </citation>
    <scope>IDENTIFICATION</scope>
</reference>
<dbReference type="Proteomes" id="UP000887580">
    <property type="component" value="Unplaced"/>
</dbReference>
<evidence type="ECO:0000313" key="1">
    <source>
        <dbReference type="Proteomes" id="UP000887580"/>
    </source>
</evidence>
<name>A0AC35F8C5_9BILA</name>
<dbReference type="WBParaSite" id="PS1159_v2.g1484.t1">
    <property type="protein sequence ID" value="PS1159_v2.g1484.t1"/>
    <property type="gene ID" value="PS1159_v2.g1484"/>
</dbReference>
<accession>A0AC35F8C5</accession>
<organism evidence="1 2">
    <name type="scientific">Panagrolaimus sp. PS1159</name>
    <dbReference type="NCBI Taxonomy" id="55785"/>
    <lineage>
        <taxon>Eukaryota</taxon>
        <taxon>Metazoa</taxon>
        <taxon>Ecdysozoa</taxon>
        <taxon>Nematoda</taxon>
        <taxon>Chromadorea</taxon>
        <taxon>Rhabditida</taxon>
        <taxon>Tylenchina</taxon>
        <taxon>Panagrolaimomorpha</taxon>
        <taxon>Panagrolaimoidea</taxon>
        <taxon>Panagrolaimidae</taxon>
        <taxon>Panagrolaimus</taxon>
    </lineage>
</organism>
<sequence length="52" mass="5690">MLLIILLTISAVSCLPVRESLCQRDDEFACNNGTCISAEWICDNVPDCLTGE</sequence>
<protein>
    <submittedName>
        <fullName evidence="2">Uncharacterized protein</fullName>
    </submittedName>
</protein>
<evidence type="ECO:0000313" key="2">
    <source>
        <dbReference type="WBParaSite" id="PS1159_v2.g1484.t1"/>
    </source>
</evidence>
<proteinExistence type="predicted"/>